<dbReference type="Gene3D" id="1.10.10.10">
    <property type="entry name" value="Winged helix-like DNA-binding domain superfamily/Winged helix DNA-binding domain"/>
    <property type="match status" value="1"/>
</dbReference>
<feature type="modified residue" description="4-aspartylphosphate" evidence="8">
    <location>
        <position position="61"/>
    </location>
</feature>
<evidence type="ECO:0000256" key="1">
    <source>
        <dbReference type="ARBA" id="ARBA00013332"/>
    </source>
</evidence>
<dbReference type="CDD" id="cd00383">
    <property type="entry name" value="trans_reg_C"/>
    <property type="match status" value="1"/>
</dbReference>
<dbReference type="InterPro" id="IPR011006">
    <property type="entry name" value="CheY-like_superfamily"/>
</dbReference>
<dbReference type="SUPFAM" id="SSF52172">
    <property type="entry name" value="CheY-like"/>
    <property type="match status" value="1"/>
</dbReference>
<dbReference type="SMART" id="SM00862">
    <property type="entry name" value="Trans_reg_C"/>
    <property type="match status" value="1"/>
</dbReference>
<feature type="domain" description="Response regulatory" evidence="11">
    <location>
        <begin position="12"/>
        <end position="125"/>
    </location>
</feature>
<dbReference type="GO" id="GO:0000976">
    <property type="term" value="F:transcription cis-regulatory region binding"/>
    <property type="evidence" value="ECO:0007669"/>
    <property type="project" value="TreeGrafter"/>
</dbReference>
<dbReference type="GO" id="GO:0000156">
    <property type="term" value="F:phosphorelay response regulator activity"/>
    <property type="evidence" value="ECO:0007669"/>
    <property type="project" value="TreeGrafter"/>
</dbReference>
<keyword evidence="6" id="KW-0804">Transcription</keyword>
<evidence type="ECO:0000256" key="7">
    <source>
        <dbReference type="ARBA" id="ARBA00024735"/>
    </source>
</evidence>
<evidence type="ECO:0000259" key="11">
    <source>
        <dbReference type="PROSITE" id="PS50110"/>
    </source>
</evidence>
<organism evidence="13">
    <name type="scientific">uncultured Thermomicrobiales bacterium</name>
    <dbReference type="NCBI Taxonomy" id="1645740"/>
    <lineage>
        <taxon>Bacteria</taxon>
        <taxon>Pseudomonadati</taxon>
        <taxon>Thermomicrobiota</taxon>
        <taxon>Thermomicrobia</taxon>
        <taxon>Thermomicrobiales</taxon>
        <taxon>environmental samples</taxon>
    </lineage>
</organism>
<dbReference type="FunFam" id="1.10.10.10:FF:000018">
    <property type="entry name" value="DNA-binding response regulator ResD"/>
    <property type="match status" value="1"/>
</dbReference>
<evidence type="ECO:0000256" key="5">
    <source>
        <dbReference type="ARBA" id="ARBA00023125"/>
    </source>
</evidence>
<dbReference type="Pfam" id="PF00072">
    <property type="entry name" value="Response_reg"/>
    <property type="match status" value="1"/>
</dbReference>
<sequence length="262" mass="29012">MVDGSEPLPMTRILLVDDEPALLEAVGYSLRRDGYDVSVAASGPAALAAARAVRPDLVVLDVMLPGIDGLQVCRALRSESTVPILLLSARGEEIDRVVGLELGADDYLSKPFAMRELLARVRAMLRRSRMITHQVPNPASNGRSPAVESSSSDPSAPTVSAHNISIDPARRLATLAGRPLTLKPKEFDLLHHLLRHPGIVLSRDALLRRVWGYDYPVDTRTVDVHVRWLRQKIEDEPSRPRRIETVRGFGYRFVPDPDHVPH</sequence>
<evidence type="ECO:0000256" key="6">
    <source>
        <dbReference type="ARBA" id="ARBA00023163"/>
    </source>
</evidence>
<dbReference type="InterPro" id="IPR036388">
    <property type="entry name" value="WH-like_DNA-bd_sf"/>
</dbReference>
<keyword evidence="5 9" id="KW-0238">DNA-binding</keyword>
<evidence type="ECO:0000256" key="2">
    <source>
        <dbReference type="ARBA" id="ARBA00022553"/>
    </source>
</evidence>
<dbReference type="FunFam" id="3.40.50.2300:FF:000001">
    <property type="entry name" value="DNA-binding response regulator PhoB"/>
    <property type="match status" value="1"/>
</dbReference>
<evidence type="ECO:0000259" key="12">
    <source>
        <dbReference type="PROSITE" id="PS51755"/>
    </source>
</evidence>
<proteinExistence type="predicted"/>
<gene>
    <name evidence="13" type="ORF">AVDCRST_MAG19-1528</name>
</gene>
<feature type="DNA-binding region" description="OmpR/PhoB-type" evidence="9">
    <location>
        <begin position="156"/>
        <end position="255"/>
    </location>
</feature>
<evidence type="ECO:0000256" key="4">
    <source>
        <dbReference type="ARBA" id="ARBA00023015"/>
    </source>
</evidence>
<dbReference type="InterPro" id="IPR016032">
    <property type="entry name" value="Sig_transdc_resp-reg_C-effctor"/>
</dbReference>
<dbReference type="PANTHER" id="PTHR48111:SF4">
    <property type="entry name" value="DNA-BINDING DUAL TRANSCRIPTIONAL REGULATOR OMPR"/>
    <property type="match status" value="1"/>
</dbReference>
<dbReference type="SUPFAM" id="SSF46894">
    <property type="entry name" value="C-terminal effector domain of the bipartite response regulators"/>
    <property type="match status" value="1"/>
</dbReference>
<feature type="domain" description="OmpR/PhoB-type" evidence="12">
    <location>
        <begin position="156"/>
        <end position="255"/>
    </location>
</feature>
<dbReference type="PROSITE" id="PS50110">
    <property type="entry name" value="RESPONSE_REGULATORY"/>
    <property type="match status" value="1"/>
</dbReference>
<name>A0A6J4U6J1_9BACT</name>
<dbReference type="EMBL" id="CADCWL010000001">
    <property type="protein sequence ID" value="CAA9541283.1"/>
    <property type="molecule type" value="Genomic_DNA"/>
</dbReference>
<dbReference type="SMART" id="SM00448">
    <property type="entry name" value="REC"/>
    <property type="match status" value="1"/>
</dbReference>
<comment type="function">
    <text evidence="7">This protein is a positive regulator for the phosphate regulon. Transcription of this operon is positively regulated by PhoB and PhoR when phosphate is limited.</text>
</comment>
<evidence type="ECO:0000256" key="9">
    <source>
        <dbReference type="PROSITE-ProRule" id="PRU01091"/>
    </source>
</evidence>
<keyword evidence="2 8" id="KW-0597">Phosphoprotein</keyword>
<dbReference type="GO" id="GO:0032993">
    <property type="term" value="C:protein-DNA complex"/>
    <property type="evidence" value="ECO:0007669"/>
    <property type="project" value="TreeGrafter"/>
</dbReference>
<keyword evidence="4" id="KW-0805">Transcription regulation</keyword>
<feature type="compositionally biased region" description="Polar residues" evidence="10">
    <location>
        <begin position="134"/>
        <end position="143"/>
    </location>
</feature>
<dbReference type="InterPro" id="IPR001789">
    <property type="entry name" value="Sig_transdc_resp-reg_receiver"/>
</dbReference>
<dbReference type="Gene3D" id="3.40.50.2300">
    <property type="match status" value="1"/>
</dbReference>
<evidence type="ECO:0000256" key="8">
    <source>
        <dbReference type="PROSITE-ProRule" id="PRU00169"/>
    </source>
</evidence>
<dbReference type="PROSITE" id="PS51755">
    <property type="entry name" value="OMPR_PHOB"/>
    <property type="match status" value="1"/>
</dbReference>
<dbReference type="Gene3D" id="6.10.250.690">
    <property type="match status" value="1"/>
</dbReference>
<protein>
    <recommendedName>
        <fullName evidence="1">Phosphate regulon transcriptional regulatory protein PhoB</fullName>
    </recommendedName>
</protein>
<dbReference type="GO" id="GO:0006355">
    <property type="term" value="P:regulation of DNA-templated transcription"/>
    <property type="evidence" value="ECO:0007669"/>
    <property type="project" value="InterPro"/>
</dbReference>
<keyword evidence="3" id="KW-0902">Two-component regulatory system</keyword>
<dbReference type="InterPro" id="IPR039420">
    <property type="entry name" value="WalR-like"/>
</dbReference>
<evidence type="ECO:0000313" key="13">
    <source>
        <dbReference type="EMBL" id="CAA9541283.1"/>
    </source>
</evidence>
<dbReference type="AlphaFoldDB" id="A0A6J4U6J1"/>
<dbReference type="InterPro" id="IPR001867">
    <property type="entry name" value="OmpR/PhoB-type_DNA-bd"/>
</dbReference>
<dbReference type="PANTHER" id="PTHR48111">
    <property type="entry name" value="REGULATOR OF RPOS"/>
    <property type="match status" value="1"/>
</dbReference>
<accession>A0A6J4U6J1</accession>
<dbReference type="Pfam" id="PF00486">
    <property type="entry name" value="Trans_reg_C"/>
    <property type="match status" value="1"/>
</dbReference>
<feature type="region of interest" description="Disordered" evidence="10">
    <location>
        <begin position="132"/>
        <end position="162"/>
    </location>
</feature>
<evidence type="ECO:0000256" key="3">
    <source>
        <dbReference type="ARBA" id="ARBA00023012"/>
    </source>
</evidence>
<dbReference type="GO" id="GO:0005829">
    <property type="term" value="C:cytosol"/>
    <property type="evidence" value="ECO:0007669"/>
    <property type="project" value="TreeGrafter"/>
</dbReference>
<evidence type="ECO:0000256" key="10">
    <source>
        <dbReference type="SAM" id="MobiDB-lite"/>
    </source>
</evidence>
<feature type="compositionally biased region" description="Low complexity" evidence="10">
    <location>
        <begin position="144"/>
        <end position="161"/>
    </location>
</feature>
<reference evidence="13" key="1">
    <citation type="submission" date="2020-02" db="EMBL/GenBank/DDBJ databases">
        <authorList>
            <person name="Meier V. D."/>
        </authorList>
    </citation>
    <scope>NUCLEOTIDE SEQUENCE</scope>
    <source>
        <strain evidence="13">AVDCRST_MAG19</strain>
    </source>
</reference>